<feature type="domain" description="Oligopeptidase F N-terminal" evidence="9">
    <location>
        <begin position="132"/>
        <end position="199"/>
    </location>
</feature>
<dbReference type="InterPro" id="IPR042088">
    <property type="entry name" value="OligoPept_F_C"/>
</dbReference>
<evidence type="ECO:0000313" key="11">
    <source>
        <dbReference type="Proteomes" id="UP000243525"/>
    </source>
</evidence>
<evidence type="ECO:0000259" key="9">
    <source>
        <dbReference type="Pfam" id="PF08439"/>
    </source>
</evidence>
<reference evidence="10 11" key="1">
    <citation type="submission" date="2018-04" db="EMBL/GenBank/DDBJ databases">
        <title>Genomic Encyclopedia of Archaeal and Bacterial Type Strains, Phase II (KMG-II): from individual species to whole genera.</title>
        <authorList>
            <person name="Goeker M."/>
        </authorList>
    </citation>
    <scope>NUCLEOTIDE SEQUENCE [LARGE SCALE GENOMIC DNA]</scope>
    <source>
        <strain evidence="10 11">DSM 28823</strain>
    </source>
</reference>
<dbReference type="OrthoDB" id="9762795at2"/>
<feature type="signal peptide" evidence="7">
    <location>
        <begin position="1"/>
        <end position="20"/>
    </location>
</feature>
<dbReference type="Gene3D" id="1.20.140.70">
    <property type="entry name" value="Oligopeptidase f, N-terminal domain"/>
    <property type="match status" value="1"/>
</dbReference>
<dbReference type="InterPro" id="IPR045090">
    <property type="entry name" value="Pept_M3A_M3B"/>
</dbReference>
<keyword evidence="5 6" id="KW-0482">Metalloprotease</keyword>
<dbReference type="InterPro" id="IPR001567">
    <property type="entry name" value="Pept_M3A_M3B_dom"/>
</dbReference>
<keyword evidence="4 6" id="KW-0862">Zinc</keyword>
<protein>
    <recommendedName>
        <fullName evidence="6">Oligopeptidase F</fullName>
        <ecNumber evidence="6">3.4.24.-</ecNumber>
    </recommendedName>
</protein>
<dbReference type="GO" id="GO:0006518">
    <property type="term" value="P:peptide metabolic process"/>
    <property type="evidence" value="ECO:0007669"/>
    <property type="project" value="TreeGrafter"/>
</dbReference>
<evidence type="ECO:0000256" key="1">
    <source>
        <dbReference type="ARBA" id="ARBA00022670"/>
    </source>
</evidence>
<comment type="similarity">
    <text evidence="6">Belongs to the peptidase M3B family.</text>
</comment>
<dbReference type="Pfam" id="PF08439">
    <property type="entry name" value="Peptidase_M3_N"/>
    <property type="match status" value="1"/>
</dbReference>
<proteinExistence type="inferred from homology"/>
<dbReference type="AlphaFoldDB" id="A0A2T5C2S0"/>
<evidence type="ECO:0000256" key="7">
    <source>
        <dbReference type="SAM" id="SignalP"/>
    </source>
</evidence>
<keyword evidence="3 6" id="KW-0378">Hydrolase</keyword>
<feature type="domain" description="Peptidase M3A/M3B catalytic" evidence="8">
    <location>
        <begin position="225"/>
        <end position="606"/>
    </location>
</feature>
<comment type="caution">
    <text evidence="10">The sequence shown here is derived from an EMBL/GenBank/DDBJ whole genome shotgun (WGS) entry which is preliminary data.</text>
</comment>
<dbReference type="NCBIfam" id="TIGR00181">
    <property type="entry name" value="pepF"/>
    <property type="match status" value="1"/>
</dbReference>
<dbReference type="SUPFAM" id="SSF55486">
    <property type="entry name" value="Metalloproteases ('zincins'), catalytic domain"/>
    <property type="match status" value="1"/>
</dbReference>
<evidence type="ECO:0000256" key="3">
    <source>
        <dbReference type="ARBA" id="ARBA00022801"/>
    </source>
</evidence>
<dbReference type="CDD" id="cd09608">
    <property type="entry name" value="M3B_PepF"/>
    <property type="match status" value="1"/>
</dbReference>
<dbReference type="PANTHER" id="PTHR11804">
    <property type="entry name" value="PROTEASE M3 THIMET OLIGOPEPTIDASE-RELATED"/>
    <property type="match status" value="1"/>
</dbReference>
<dbReference type="GO" id="GO:0004222">
    <property type="term" value="F:metalloendopeptidase activity"/>
    <property type="evidence" value="ECO:0007669"/>
    <property type="project" value="UniProtKB-UniRule"/>
</dbReference>
<dbReference type="EMBL" id="QAAD01000006">
    <property type="protein sequence ID" value="PTN09021.1"/>
    <property type="molecule type" value="Genomic_DNA"/>
</dbReference>
<evidence type="ECO:0000256" key="2">
    <source>
        <dbReference type="ARBA" id="ARBA00022723"/>
    </source>
</evidence>
<evidence type="ECO:0000259" key="8">
    <source>
        <dbReference type="Pfam" id="PF01432"/>
    </source>
</evidence>
<dbReference type="PANTHER" id="PTHR11804:SF84">
    <property type="entry name" value="SACCHAROLYSIN"/>
    <property type="match status" value="1"/>
</dbReference>
<comment type="cofactor">
    <cofactor evidence="6">
        <name>Zn(2+)</name>
        <dbReference type="ChEBI" id="CHEBI:29105"/>
    </cofactor>
    <text evidence="6">Binds 1 zinc ion.</text>
</comment>
<evidence type="ECO:0000256" key="6">
    <source>
        <dbReference type="RuleBase" id="RU368091"/>
    </source>
</evidence>
<evidence type="ECO:0000256" key="5">
    <source>
        <dbReference type="ARBA" id="ARBA00023049"/>
    </source>
</evidence>
<dbReference type="GO" id="GO:0046872">
    <property type="term" value="F:metal ion binding"/>
    <property type="evidence" value="ECO:0007669"/>
    <property type="project" value="UniProtKB-UniRule"/>
</dbReference>
<evidence type="ECO:0000313" key="10">
    <source>
        <dbReference type="EMBL" id="PTN09021.1"/>
    </source>
</evidence>
<dbReference type="Gene3D" id="1.10.1370.20">
    <property type="entry name" value="Oligoendopeptidase f, C-terminal domain"/>
    <property type="match status" value="1"/>
</dbReference>
<accession>A0A2T5C2S0</accession>
<dbReference type="Gene3D" id="1.10.287.830">
    <property type="entry name" value="putative peptidase helix hairpin domain like"/>
    <property type="match status" value="1"/>
</dbReference>
<evidence type="ECO:0000256" key="4">
    <source>
        <dbReference type="ARBA" id="ARBA00022833"/>
    </source>
</evidence>
<feature type="chain" id="PRO_5015470375" description="Oligopeptidase F" evidence="7">
    <location>
        <begin position="21"/>
        <end position="624"/>
    </location>
</feature>
<keyword evidence="11" id="KW-1185">Reference proteome</keyword>
<gene>
    <name evidence="10" type="ORF">C8N47_106120</name>
</gene>
<sequence>MQKIKFLALLLVLFSLTTTAQQRNRTDIADQYKWDLTDIFPSDEDWRTAFDELSQKLETVESFKGSIMQSPENLLKVLQFNSALSMEASKLYIYASMNSDLDTRDSKYNGMQQELRHLFSTLGAKAAFIQPEILEADWSTVESFIEQEPKLAIYRMPLENTFRTKAHSLSENEERIMALTGNMSGTAASVYNTFRNAEMPAPEVTLSDGQKLKVSSSEYSRIRASANRADREIVFQAYWDNYARFKASYGEMLSGNVKTDIFRAQARHYDSSLQAALYPNNIPVEVYQALIDNVNKNLPAFHRYLQIKKRMLAVDTLKYLDLYAPAVKNVDLSYTYDEGAKLVIDALKPLGKEYVATVKKAIDERWIDVYPSQGKTTGAYSNGAFYEGHPYILLNYNDLYEDVSTLAHELGHTMQSYFSNKTQPYPTSDYAIFVAEVASTFNEVLLFNYMIDKVKDDDIKLSLLMNWLDGFRGTLFRQTQFAEFELKIHEEAEQGKPLTGDSFSDIYSDIVKRYYGHDKGICVVDDYINMEWAYIPHFYYNYYVYQYSTSFTASISLAEKVMSGDKKALENYMAFLAAGSSDYPIELLKQAGVDMTTAEPFEKAIQAMNKVMDEIETILDKKGM</sequence>
<comment type="function">
    <text evidence="6">Has oligopeptidase activity and degrades a variety of small bioactive peptides.</text>
</comment>
<dbReference type="GO" id="GO:0006508">
    <property type="term" value="P:proteolysis"/>
    <property type="evidence" value="ECO:0007669"/>
    <property type="project" value="UniProtKB-KW"/>
</dbReference>
<dbReference type="RefSeq" id="WP_107821934.1">
    <property type="nucleotide sequence ID" value="NZ_OY782574.1"/>
</dbReference>
<keyword evidence="1 6" id="KW-0645">Protease</keyword>
<organism evidence="10 11">
    <name type="scientific">Mangrovibacterium marinum</name>
    <dbReference type="NCBI Taxonomy" id="1639118"/>
    <lineage>
        <taxon>Bacteria</taxon>
        <taxon>Pseudomonadati</taxon>
        <taxon>Bacteroidota</taxon>
        <taxon>Bacteroidia</taxon>
        <taxon>Marinilabiliales</taxon>
        <taxon>Prolixibacteraceae</taxon>
        <taxon>Mangrovibacterium</taxon>
    </lineage>
</organism>
<dbReference type="InterPro" id="IPR004438">
    <property type="entry name" value="Peptidase_M3B"/>
</dbReference>
<dbReference type="Proteomes" id="UP000243525">
    <property type="component" value="Unassembled WGS sequence"/>
</dbReference>
<name>A0A2T5C2S0_9BACT</name>
<dbReference type="EC" id="3.4.24.-" evidence="6"/>
<keyword evidence="2 6" id="KW-0479">Metal-binding</keyword>
<keyword evidence="7" id="KW-0732">Signal</keyword>
<dbReference type="Pfam" id="PF01432">
    <property type="entry name" value="Peptidase_M3"/>
    <property type="match status" value="1"/>
</dbReference>
<dbReference type="InterPro" id="IPR013647">
    <property type="entry name" value="OligopepF_N_dom"/>
</dbReference>